<feature type="domain" description="A-factor biosynthesis hotdog" evidence="1">
    <location>
        <begin position="190"/>
        <end position="302"/>
    </location>
</feature>
<name>A0A931BA85_9ACTN</name>
<evidence type="ECO:0000313" key="2">
    <source>
        <dbReference type="EMBL" id="MBF9070583.1"/>
    </source>
</evidence>
<dbReference type="Proteomes" id="UP000657385">
    <property type="component" value="Unassembled WGS sequence"/>
</dbReference>
<sequence>MTVLASHHPVFTSTIPRQYVHKAAQSEVLLTGCEVHGDDSFTVAAQWPRTHSFYDSADGRHDPLLLVETVRQAIPLLSHLGYDAPFGHRQIWDHLTWTASPAALVCEGTPAEITARITCSDVVRRGSRLAALTMDVDMTREGVHLGTANTHFTNQSPAIYQRLRGEYADIEHAVRGALTPAAPITPPMAGRDRRRDVVLAPTDAPNRYQLRVDLAHPALFDHRTDHAPGMLLLEAARQAAYAVAHPATPVITGMHSTFQRYVELDAPCWVEVEILPAQLPTHVSSRVSITQGGQEAFGATVTALRGPAAEVA</sequence>
<reference evidence="2" key="1">
    <citation type="submission" date="2020-11" db="EMBL/GenBank/DDBJ databases">
        <title>Isolation and identification of active actinomycetes.</title>
        <authorList>
            <person name="Yu B."/>
        </authorList>
    </citation>
    <scope>NUCLEOTIDE SEQUENCE</scope>
    <source>
        <strain evidence="2">NEAU-YB345</strain>
    </source>
</reference>
<comment type="caution">
    <text evidence="2">The sequence shown here is derived from an EMBL/GenBank/DDBJ whole genome shotgun (WGS) entry which is preliminary data.</text>
</comment>
<organism evidence="2 3">
    <name type="scientific">Streptacidiphilus fuscans</name>
    <dbReference type="NCBI Taxonomy" id="2789292"/>
    <lineage>
        <taxon>Bacteria</taxon>
        <taxon>Bacillati</taxon>
        <taxon>Actinomycetota</taxon>
        <taxon>Actinomycetes</taxon>
        <taxon>Kitasatosporales</taxon>
        <taxon>Streptomycetaceae</taxon>
        <taxon>Streptacidiphilus</taxon>
    </lineage>
</organism>
<gene>
    <name evidence="2" type="ORF">I2501_21405</name>
</gene>
<dbReference type="RefSeq" id="WP_196195768.1">
    <property type="nucleotide sequence ID" value="NZ_JADPRT010000009.1"/>
</dbReference>
<dbReference type="Pfam" id="PF03756">
    <property type="entry name" value="AfsA"/>
    <property type="match status" value="2"/>
</dbReference>
<dbReference type="GO" id="GO:0016740">
    <property type="term" value="F:transferase activity"/>
    <property type="evidence" value="ECO:0007669"/>
    <property type="project" value="InterPro"/>
</dbReference>
<evidence type="ECO:0000313" key="3">
    <source>
        <dbReference type="Proteomes" id="UP000657385"/>
    </source>
</evidence>
<evidence type="ECO:0000259" key="1">
    <source>
        <dbReference type="Pfam" id="PF03756"/>
    </source>
</evidence>
<protein>
    <submittedName>
        <fullName evidence="2">Transcriptional regulator</fullName>
    </submittedName>
</protein>
<dbReference type="AlphaFoldDB" id="A0A931BA85"/>
<keyword evidence="3" id="KW-1185">Reference proteome</keyword>
<feature type="domain" description="A-factor biosynthesis hotdog" evidence="1">
    <location>
        <begin position="19"/>
        <end position="152"/>
    </location>
</feature>
<dbReference type="InterPro" id="IPR047757">
    <property type="entry name" value="AfsA-like"/>
</dbReference>
<accession>A0A931BA85</accession>
<proteinExistence type="predicted"/>
<dbReference type="InterPro" id="IPR005509">
    <property type="entry name" value="AfsA_hotdog_dom"/>
</dbReference>
<dbReference type="NCBIfam" id="NF041195">
    <property type="entry name" value="ScbA_BarX_GamBu"/>
    <property type="match status" value="1"/>
</dbReference>
<dbReference type="EMBL" id="JADPRT010000009">
    <property type="protein sequence ID" value="MBF9070583.1"/>
    <property type="molecule type" value="Genomic_DNA"/>
</dbReference>